<dbReference type="EMBL" id="JAWRCP010000001">
    <property type="protein sequence ID" value="MDW6092731.1"/>
    <property type="molecule type" value="Genomic_DNA"/>
</dbReference>
<proteinExistence type="predicted"/>
<dbReference type="RefSeq" id="WP_038178291.1">
    <property type="nucleotide sequence ID" value="NZ_AP024903.1"/>
</dbReference>
<gene>
    <name evidence="1" type="ORF">SBX64_09255</name>
</gene>
<organism evidence="1 2">
    <name type="scientific">Vibrio rhizosphaerae</name>
    <dbReference type="NCBI Taxonomy" id="398736"/>
    <lineage>
        <taxon>Bacteria</taxon>
        <taxon>Pseudomonadati</taxon>
        <taxon>Pseudomonadota</taxon>
        <taxon>Gammaproteobacteria</taxon>
        <taxon>Vibrionales</taxon>
        <taxon>Vibrionaceae</taxon>
        <taxon>Vibrio</taxon>
    </lineage>
</organism>
<name>A0ABU4ITJ8_9VIBR</name>
<protein>
    <submittedName>
        <fullName evidence="1">Uncharacterized protein</fullName>
    </submittedName>
</protein>
<reference evidence="1 2" key="1">
    <citation type="submission" date="2023-11" db="EMBL/GenBank/DDBJ databases">
        <title>Plant-associative lifestyle of Vibrio porteresiae and its evolutionary dynamics.</title>
        <authorList>
            <person name="Rameshkumar N."/>
            <person name="Kirti K."/>
        </authorList>
    </citation>
    <scope>NUCLEOTIDE SEQUENCE [LARGE SCALE GENOMIC DNA]</scope>
    <source>
        <strain evidence="1 2">MSSRF7</strain>
    </source>
</reference>
<keyword evidence="2" id="KW-1185">Reference proteome</keyword>
<evidence type="ECO:0000313" key="2">
    <source>
        <dbReference type="Proteomes" id="UP001279860"/>
    </source>
</evidence>
<comment type="caution">
    <text evidence="1">The sequence shown here is derived from an EMBL/GenBank/DDBJ whole genome shotgun (WGS) entry which is preliminary data.</text>
</comment>
<accession>A0ABU4ITJ8</accession>
<sequence length="154" mass="17844">MARRKQLKGVAGNIVQWCLSRNFDYQGYWAVGQLYAYVQENDTNEYVINLVKEYVPNEVTGVKSSEAIKLLSDILQRDLESLKIPDWWVKDAKVIFTFNTNYQEKYHLWTSGFGGKPAMCLVEITTDLGKTYTKEGGCNVWVHNPEKESRRYGF</sequence>
<evidence type="ECO:0000313" key="1">
    <source>
        <dbReference type="EMBL" id="MDW6092731.1"/>
    </source>
</evidence>
<dbReference type="Proteomes" id="UP001279860">
    <property type="component" value="Unassembled WGS sequence"/>
</dbReference>